<comment type="caution">
    <text evidence="9">The sequence shown here is derived from an EMBL/GenBank/DDBJ whole genome shotgun (WGS) entry which is preliminary data.</text>
</comment>
<dbReference type="Proteomes" id="UP000335636">
    <property type="component" value="Unassembled WGS sequence"/>
</dbReference>
<comment type="subcellular location">
    <subcellularLocation>
        <location evidence="1">Membrane</location>
        <topology evidence="1">Multi-pass membrane protein</topology>
    </subcellularLocation>
</comment>
<dbReference type="GO" id="GO:0004930">
    <property type="term" value="F:G protein-coupled receptor activity"/>
    <property type="evidence" value="ECO:0007669"/>
    <property type="project" value="UniProtKB-KW"/>
</dbReference>
<feature type="domain" description="G-protein coupled receptors family 1 profile" evidence="8">
    <location>
        <begin position="27"/>
        <end position="102"/>
    </location>
</feature>
<dbReference type="EMBL" id="CABDUW010001688">
    <property type="protein sequence ID" value="VTJ83350.1"/>
    <property type="molecule type" value="Genomic_DNA"/>
</dbReference>
<evidence type="ECO:0000313" key="10">
    <source>
        <dbReference type="Proteomes" id="UP000335636"/>
    </source>
</evidence>
<keyword evidence="5 7" id="KW-0472">Membrane</keyword>
<gene>
    <name evidence="9" type="ORF">MONAX_5E001808</name>
</gene>
<dbReference type="Pfam" id="PF00001">
    <property type="entry name" value="7tm_1"/>
    <property type="match status" value="1"/>
</dbReference>
<feature type="transmembrane region" description="Helical" evidence="7">
    <location>
        <begin position="12"/>
        <end position="34"/>
    </location>
</feature>
<keyword evidence="10" id="KW-1185">Reference proteome</keyword>
<keyword evidence="3 7" id="KW-1133">Transmembrane helix</keyword>
<dbReference type="AlphaFoldDB" id="A0A5E4CPY5"/>
<dbReference type="InterPro" id="IPR000276">
    <property type="entry name" value="GPCR_Rhodpsn"/>
</dbReference>
<evidence type="ECO:0000256" key="4">
    <source>
        <dbReference type="ARBA" id="ARBA00023040"/>
    </source>
</evidence>
<dbReference type="InterPro" id="IPR017452">
    <property type="entry name" value="GPCR_Rhodpsn_7TM"/>
</dbReference>
<dbReference type="Gene3D" id="1.20.1070.10">
    <property type="entry name" value="Rhodopsin 7-helix transmembrane proteins"/>
    <property type="match status" value="1"/>
</dbReference>
<keyword evidence="4" id="KW-0297">G-protein coupled receptor</keyword>
<evidence type="ECO:0000259" key="8">
    <source>
        <dbReference type="PROSITE" id="PS50262"/>
    </source>
</evidence>
<accession>A0A5E4CPY5</accession>
<evidence type="ECO:0000256" key="6">
    <source>
        <dbReference type="ARBA" id="ARBA00023170"/>
    </source>
</evidence>
<reference evidence="9" key="1">
    <citation type="submission" date="2019-04" db="EMBL/GenBank/DDBJ databases">
        <authorList>
            <person name="Alioto T."/>
            <person name="Alioto T."/>
        </authorList>
    </citation>
    <scope>NUCLEOTIDE SEQUENCE [LARGE SCALE GENOMIC DNA]</scope>
</reference>
<keyword evidence="2 7" id="KW-0812">Transmembrane</keyword>
<dbReference type="SUPFAM" id="SSF81321">
    <property type="entry name" value="Family A G protein-coupled receptor-like"/>
    <property type="match status" value="1"/>
</dbReference>
<proteinExistence type="predicted"/>
<feature type="transmembrane region" description="Helical" evidence="7">
    <location>
        <begin position="46"/>
        <end position="65"/>
    </location>
</feature>
<feature type="non-terminal residue" evidence="9">
    <location>
        <position position="102"/>
    </location>
</feature>
<sequence>MALSEDPDLQPILFGLFLCMYLVGVLRNLLIILAFSSDSHLHTPMYFFLSNLSLADICFISTMVPKILMNIQTHSRAISYVGCLTQMSIFIILGCMDDMLLD</sequence>
<evidence type="ECO:0000256" key="1">
    <source>
        <dbReference type="ARBA" id="ARBA00004141"/>
    </source>
</evidence>
<dbReference type="GO" id="GO:0016020">
    <property type="term" value="C:membrane"/>
    <property type="evidence" value="ECO:0007669"/>
    <property type="project" value="UniProtKB-SubCell"/>
</dbReference>
<evidence type="ECO:0000256" key="5">
    <source>
        <dbReference type="ARBA" id="ARBA00023136"/>
    </source>
</evidence>
<keyword evidence="6" id="KW-0675">Receptor</keyword>
<evidence type="ECO:0000256" key="2">
    <source>
        <dbReference type="ARBA" id="ARBA00022692"/>
    </source>
</evidence>
<evidence type="ECO:0000256" key="7">
    <source>
        <dbReference type="SAM" id="Phobius"/>
    </source>
</evidence>
<evidence type="ECO:0000313" key="9">
    <source>
        <dbReference type="EMBL" id="VTJ83350.1"/>
    </source>
</evidence>
<organism evidence="9 10">
    <name type="scientific">Marmota monax</name>
    <name type="common">Woodchuck</name>
    <dbReference type="NCBI Taxonomy" id="9995"/>
    <lineage>
        <taxon>Eukaryota</taxon>
        <taxon>Metazoa</taxon>
        <taxon>Chordata</taxon>
        <taxon>Craniata</taxon>
        <taxon>Vertebrata</taxon>
        <taxon>Euteleostomi</taxon>
        <taxon>Mammalia</taxon>
        <taxon>Eutheria</taxon>
        <taxon>Euarchontoglires</taxon>
        <taxon>Glires</taxon>
        <taxon>Rodentia</taxon>
        <taxon>Sciuromorpha</taxon>
        <taxon>Sciuridae</taxon>
        <taxon>Xerinae</taxon>
        <taxon>Marmotini</taxon>
        <taxon>Marmota</taxon>
    </lineage>
</organism>
<dbReference type="PANTHER" id="PTHR48001">
    <property type="entry name" value="OLFACTORY RECEPTOR"/>
    <property type="match status" value="1"/>
</dbReference>
<dbReference type="PRINTS" id="PR00237">
    <property type="entry name" value="GPCRRHODOPSN"/>
</dbReference>
<name>A0A5E4CPY5_MARMO</name>
<feature type="transmembrane region" description="Helical" evidence="7">
    <location>
        <begin position="77"/>
        <end position="96"/>
    </location>
</feature>
<dbReference type="PROSITE" id="PS50262">
    <property type="entry name" value="G_PROTEIN_RECEP_F1_2"/>
    <property type="match status" value="1"/>
</dbReference>
<keyword evidence="4" id="KW-0807">Transducer</keyword>
<evidence type="ECO:0000256" key="3">
    <source>
        <dbReference type="ARBA" id="ARBA00022989"/>
    </source>
</evidence>
<protein>
    <recommendedName>
        <fullName evidence="8">G-protein coupled receptors family 1 profile domain-containing protein</fullName>
    </recommendedName>
</protein>